<organism evidence="1 2">
    <name type="scientific">Salmonella enterica subsp. enterica serovar Adelaide str. A4-669</name>
    <dbReference type="NCBI Taxonomy" id="913063"/>
    <lineage>
        <taxon>Bacteria</taxon>
        <taxon>Pseudomonadati</taxon>
        <taxon>Pseudomonadota</taxon>
        <taxon>Gammaproteobacteria</taxon>
        <taxon>Enterobacterales</taxon>
        <taxon>Enterobacteriaceae</taxon>
        <taxon>Salmonella</taxon>
    </lineage>
</organism>
<evidence type="ECO:0000313" key="2">
    <source>
        <dbReference type="Proteomes" id="UP000004906"/>
    </source>
</evidence>
<comment type="caution">
    <text evidence="1">The sequence shown here is derived from an EMBL/GenBank/DDBJ whole genome shotgun (WGS) entry which is preliminary data.</text>
</comment>
<accession>A0A6C8GP43</accession>
<reference evidence="1 2" key="1">
    <citation type="journal article" date="2011" name="BMC Genomics">
        <title>Genome sequencing reveals diversification of virulence factor content and possible host adaptation in distinct subpopulations of Salmonella enterica.</title>
        <authorList>
            <person name="den Bakker H.C."/>
            <person name="Moreno Switt A.I."/>
            <person name="Govoni G."/>
            <person name="Cummings C.A."/>
            <person name="Ranieri M.L."/>
            <person name="Degoricija L."/>
            <person name="Hoelzer K."/>
            <person name="Rodriguez-Rivera L.D."/>
            <person name="Brown S."/>
            <person name="Bolchacova E."/>
            <person name="Furtado M.R."/>
            <person name="Wiedmann M."/>
        </authorList>
    </citation>
    <scope>NUCLEOTIDE SEQUENCE [LARGE SCALE GENOMIC DNA]</scope>
    <source>
        <strain evidence="1 2">A4-669</strain>
    </source>
</reference>
<name>A0A6C8GP43_SALET</name>
<feature type="non-terminal residue" evidence="1">
    <location>
        <position position="31"/>
    </location>
</feature>
<proteinExistence type="predicted"/>
<dbReference type="EMBL" id="AFCI01000728">
    <property type="protein sequence ID" value="EHC37382.1"/>
    <property type="molecule type" value="Genomic_DNA"/>
</dbReference>
<protein>
    <submittedName>
        <fullName evidence="1">Uncharacterized protein</fullName>
    </submittedName>
</protein>
<gene>
    <name evidence="1" type="ORF">LTSEADE_2084</name>
</gene>
<evidence type="ECO:0000313" key="1">
    <source>
        <dbReference type="EMBL" id="EHC37382.1"/>
    </source>
</evidence>
<dbReference type="AlphaFoldDB" id="A0A6C8GP43"/>
<dbReference type="Proteomes" id="UP000004906">
    <property type="component" value="Unassembled WGS sequence"/>
</dbReference>
<sequence>MLLAFYSGKDYSELKLLTLRAVAWREAGRII</sequence>